<proteinExistence type="predicted"/>
<dbReference type="Proteomes" id="UP000887116">
    <property type="component" value="Unassembled WGS sequence"/>
</dbReference>
<reference evidence="1" key="1">
    <citation type="submission" date="2020-07" db="EMBL/GenBank/DDBJ databases">
        <title>Multicomponent nature underlies the extraordinary mechanical properties of spider dragline silk.</title>
        <authorList>
            <person name="Kono N."/>
            <person name="Nakamura H."/>
            <person name="Mori M."/>
            <person name="Yoshida Y."/>
            <person name="Ohtoshi R."/>
            <person name="Malay A.D."/>
            <person name="Moran D.A.P."/>
            <person name="Tomita M."/>
            <person name="Numata K."/>
            <person name="Arakawa K."/>
        </authorList>
    </citation>
    <scope>NUCLEOTIDE SEQUENCE</scope>
</reference>
<dbReference type="EMBL" id="BMAO01038969">
    <property type="protein sequence ID" value="GFR28026.1"/>
    <property type="molecule type" value="Genomic_DNA"/>
</dbReference>
<keyword evidence="2" id="KW-1185">Reference proteome</keyword>
<protein>
    <submittedName>
        <fullName evidence="1">Uncharacterized protein</fullName>
    </submittedName>
</protein>
<evidence type="ECO:0000313" key="2">
    <source>
        <dbReference type="Proteomes" id="UP000887116"/>
    </source>
</evidence>
<accession>A0A8X6K2L5</accession>
<dbReference type="OrthoDB" id="416987at2759"/>
<gene>
    <name evidence="1" type="ORF">TNCT_489681</name>
</gene>
<organism evidence="1 2">
    <name type="scientific">Trichonephila clavata</name>
    <name type="common">Joro spider</name>
    <name type="synonym">Nephila clavata</name>
    <dbReference type="NCBI Taxonomy" id="2740835"/>
    <lineage>
        <taxon>Eukaryota</taxon>
        <taxon>Metazoa</taxon>
        <taxon>Ecdysozoa</taxon>
        <taxon>Arthropoda</taxon>
        <taxon>Chelicerata</taxon>
        <taxon>Arachnida</taxon>
        <taxon>Araneae</taxon>
        <taxon>Araneomorphae</taxon>
        <taxon>Entelegynae</taxon>
        <taxon>Araneoidea</taxon>
        <taxon>Nephilidae</taxon>
        <taxon>Trichonephila</taxon>
    </lineage>
</organism>
<comment type="caution">
    <text evidence="1">The sequence shown here is derived from an EMBL/GenBank/DDBJ whole genome shotgun (WGS) entry which is preliminary data.</text>
</comment>
<sequence length="204" mass="23507">MEDLIKRRSPVRANFKKRFNASITALNEENLNRADIEIKFCSLERIATDLAECDGSIRNALLDAKSEEYEEIEEYREKLDIARICVKAYFEKLSPISESQLSVIAENPPPKLKLPKIKLIKFGDQYLSTPYHDTSGKLKNSFYVDNCVTSVNSEKELRRFIEDSTNLMAQAKFDLRGWEFTGEAILLKDPKPTHILGLLWDRSE</sequence>
<name>A0A8X6K2L5_TRICU</name>
<evidence type="ECO:0000313" key="1">
    <source>
        <dbReference type="EMBL" id="GFR28026.1"/>
    </source>
</evidence>
<dbReference type="AlphaFoldDB" id="A0A8X6K2L5"/>